<evidence type="ECO:0000256" key="6">
    <source>
        <dbReference type="RuleBase" id="RU004384"/>
    </source>
</evidence>
<comment type="similarity">
    <text evidence="2 6">Belongs to the ATG8 family.</text>
</comment>
<evidence type="ECO:0000256" key="4">
    <source>
        <dbReference type="ARBA" id="ARBA00023288"/>
    </source>
</evidence>
<dbReference type="Pfam" id="PF02991">
    <property type="entry name" value="ATG8"/>
    <property type="match status" value="1"/>
</dbReference>
<dbReference type="GO" id="GO:0006914">
    <property type="term" value="P:autophagy"/>
    <property type="evidence" value="ECO:0007669"/>
    <property type="project" value="UniProtKB-KW"/>
</dbReference>
<dbReference type="GO" id="GO:0016020">
    <property type="term" value="C:membrane"/>
    <property type="evidence" value="ECO:0007669"/>
    <property type="project" value="UniProtKB-SubCell"/>
</dbReference>
<dbReference type="InterPro" id="IPR004241">
    <property type="entry name" value="Atg8-like"/>
</dbReference>
<gene>
    <name evidence="7" type="ORF">SMN809_LOCUS10048</name>
</gene>
<dbReference type="AlphaFoldDB" id="A0A8S2MUA7"/>
<proteinExistence type="inferred from homology"/>
<dbReference type="PANTHER" id="PTHR10969">
    <property type="entry name" value="MICROTUBULE-ASSOCIATED PROTEINS 1A/1B LIGHT CHAIN 3-RELATED"/>
    <property type="match status" value="1"/>
</dbReference>
<evidence type="ECO:0000256" key="1">
    <source>
        <dbReference type="ARBA" id="ARBA00004370"/>
    </source>
</evidence>
<sequence length="193" mass="22154">MLLICKQTVQLYLNENFQGGETTFLDYFDRSRNVACKPLTGMVLIFEHRIYHEVQKSFLEVEYSRLFGASDPRVGYDWIISDSDPTDPNLGPKLGIRQNLLVLVGFHVVLERVPKSDIPEIDKRKFLVPSDITIAQFKWIILKRIQLAPEKAIFLFVNKTIPTTSATLGEIYAEHKDEDSFLYMAYAGENTFG</sequence>
<keyword evidence="3" id="KW-0472">Membrane</keyword>
<dbReference type="EMBL" id="CAJOBI010003360">
    <property type="protein sequence ID" value="CAF3965804.1"/>
    <property type="molecule type" value="Genomic_DNA"/>
</dbReference>
<evidence type="ECO:0000256" key="5">
    <source>
        <dbReference type="PIRSR" id="PIRSR604241-50"/>
    </source>
</evidence>
<evidence type="ECO:0000313" key="8">
    <source>
        <dbReference type="Proteomes" id="UP000676336"/>
    </source>
</evidence>
<reference evidence="7" key="1">
    <citation type="submission" date="2021-02" db="EMBL/GenBank/DDBJ databases">
        <authorList>
            <person name="Nowell W R."/>
        </authorList>
    </citation>
    <scope>NUCLEOTIDE SEQUENCE</scope>
</reference>
<dbReference type="Proteomes" id="UP000676336">
    <property type="component" value="Unassembled WGS sequence"/>
</dbReference>
<dbReference type="Gene3D" id="3.10.20.90">
    <property type="entry name" value="Phosphatidylinositol 3-kinase Catalytic Subunit, Chain A, domain 1"/>
    <property type="match status" value="1"/>
</dbReference>
<keyword evidence="4 5" id="KW-0449">Lipoprotein</keyword>
<evidence type="ECO:0008006" key="9">
    <source>
        <dbReference type="Google" id="ProtNLM"/>
    </source>
</evidence>
<name>A0A8S2MUA7_9BILA</name>
<dbReference type="Gene3D" id="2.60.120.620">
    <property type="entry name" value="q2cbj1_9rhob like domain"/>
    <property type="match status" value="1"/>
</dbReference>
<evidence type="ECO:0000256" key="3">
    <source>
        <dbReference type="ARBA" id="ARBA00023136"/>
    </source>
</evidence>
<accession>A0A8S2MUA7</accession>
<protein>
    <recommendedName>
        <fullName evidence="9">Autophagy-related protein</fullName>
    </recommendedName>
</protein>
<evidence type="ECO:0000313" key="7">
    <source>
        <dbReference type="EMBL" id="CAF3965804.1"/>
    </source>
</evidence>
<organism evidence="7 8">
    <name type="scientific">Rotaria magnacalcarata</name>
    <dbReference type="NCBI Taxonomy" id="392030"/>
    <lineage>
        <taxon>Eukaryota</taxon>
        <taxon>Metazoa</taxon>
        <taxon>Spiralia</taxon>
        <taxon>Gnathifera</taxon>
        <taxon>Rotifera</taxon>
        <taxon>Eurotatoria</taxon>
        <taxon>Bdelloidea</taxon>
        <taxon>Philodinida</taxon>
        <taxon>Philodinidae</taxon>
        <taxon>Rotaria</taxon>
    </lineage>
</organism>
<keyword evidence="6" id="KW-0072">Autophagy</keyword>
<evidence type="ECO:0000256" key="2">
    <source>
        <dbReference type="ARBA" id="ARBA00007293"/>
    </source>
</evidence>
<feature type="lipid moiety-binding region" description="Phosphatidylserine amidated glycine; alternate" evidence="5">
    <location>
        <position position="193"/>
    </location>
</feature>
<dbReference type="InterPro" id="IPR029071">
    <property type="entry name" value="Ubiquitin-like_domsf"/>
</dbReference>
<comment type="caution">
    <text evidence="7">The sequence shown here is derived from an EMBL/GenBank/DDBJ whole genome shotgun (WGS) entry which is preliminary data.</text>
</comment>
<comment type="subcellular location">
    <subcellularLocation>
        <location evidence="1">Membrane</location>
    </subcellularLocation>
</comment>
<dbReference type="SUPFAM" id="SSF54236">
    <property type="entry name" value="Ubiquitin-like"/>
    <property type="match status" value="1"/>
</dbReference>